<feature type="domain" description="KaiC-like" evidence="3">
    <location>
        <begin position="18"/>
        <end position="225"/>
    </location>
</feature>
<name>A0A7C4I842_CALS0</name>
<dbReference type="Pfam" id="PF06745">
    <property type="entry name" value="ATPase"/>
    <property type="match status" value="1"/>
</dbReference>
<dbReference type="Gene3D" id="3.40.50.300">
    <property type="entry name" value="P-loop containing nucleotide triphosphate hydrolases"/>
    <property type="match status" value="1"/>
</dbReference>
<dbReference type="EMBL" id="DTCM01000050">
    <property type="protein sequence ID" value="HGL40779.1"/>
    <property type="molecule type" value="Genomic_DNA"/>
</dbReference>
<organism evidence="5">
    <name type="scientific">Caldiarchaeum subterraneum</name>
    <dbReference type="NCBI Taxonomy" id="311458"/>
    <lineage>
        <taxon>Archaea</taxon>
        <taxon>Nitrososphaerota</taxon>
        <taxon>Candidatus Caldarchaeales</taxon>
        <taxon>Candidatus Caldarchaeaceae</taxon>
        <taxon>Candidatus Caldarchaeum</taxon>
    </lineage>
</organism>
<dbReference type="EMBL" id="DTAD01000054">
    <property type="protein sequence ID" value="HGN90472.1"/>
    <property type="molecule type" value="Genomic_DNA"/>
</dbReference>
<gene>
    <name evidence="5" type="ORF">ENT82_05025</name>
    <name evidence="4" type="ORF">ENU43_03850</name>
</gene>
<reference evidence="5" key="1">
    <citation type="journal article" date="2020" name="mSystems">
        <title>Genome- and Community-Level Interaction Insights into Carbon Utilization and Element Cycling Functions of Hydrothermarchaeota in Hydrothermal Sediment.</title>
        <authorList>
            <person name="Zhou Z."/>
            <person name="Liu Y."/>
            <person name="Xu W."/>
            <person name="Pan J."/>
            <person name="Luo Z.H."/>
            <person name="Li M."/>
        </authorList>
    </citation>
    <scope>NUCLEOTIDE SEQUENCE [LARGE SCALE GENOMIC DNA]</scope>
    <source>
        <strain evidence="5">SpSt-613</strain>
        <strain evidence="4">SpSt-669</strain>
    </source>
</reference>
<evidence type="ECO:0000256" key="1">
    <source>
        <dbReference type="ARBA" id="ARBA00022741"/>
    </source>
</evidence>
<keyword evidence="1" id="KW-0547">Nucleotide-binding</keyword>
<dbReference type="PANTHER" id="PTHR43637">
    <property type="entry name" value="UPF0273 PROTEIN TM_0370"/>
    <property type="match status" value="1"/>
</dbReference>
<evidence type="ECO:0000313" key="5">
    <source>
        <dbReference type="EMBL" id="HGN90472.1"/>
    </source>
</evidence>
<dbReference type="PANTHER" id="PTHR43637:SF2">
    <property type="entry name" value="PROTEIN GVPD 1"/>
    <property type="match status" value="1"/>
</dbReference>
<accession>A0A7C4I842</accession>
<dbReference type="InterPro" id="IPR027417">
    <property type="entry name" value="P-loop_NTPase"/>
</dbReference>
<dbReference type="AlphaFoldDB" id="A0A7C4I842"/>
<sequence length="226" mass="25197">MEVSVEWILEAILGKTGSIIFTGPNGVGKTLLSIQAVEAALSKNRKTVYALTTMSPQTFLELAKSIGAEFDNHLEEGRLVLVDCHTRGENTYPAKYSISPEASLLEIRQTFLEAADYSSNYFLVIDDLSTLLAYIPSENAFKFYQAVASDVRRNGGTCVAIIVPDILEQKLTNLLYSLSDGVVEMMMEEMGGNLRRFLRIRFLRGVRHPTEWSEYVIGLHGIELLP</sequence>
<evidence type="ECO:0000256" key="2">
    <source>
        <dbReference type="ARBA" id="ARBA00022840"/>
    </source>
</evidence>
<proteinExistence type="predicted"/>
<dbReference type="GO" id="GO:0005524">
    <property type="term" value="F:ATP binding"/>
    <property type="evidence" value="ECO:0007669"/>
    <property type="project" value="UniProtKB-KW"/>
</dbReference>
<protein>
    <recommendedName>
        <fullName evidence="3">KaiC-like domain-containing protein</fullName>
    </recommendedName>
</protein>
<dbReference type="SUPFAM" id="SSF52540">
    <property type="entry name" value="P-loop containing nucleoside triphosphate hydrolases"/>
    <property type="match status" value="1"/>
</dbReference>
<evidence type="ECO:0000259" key="3">
    <source>
        <dbReference type="Pfam" id="PF06745"/>
    </source>
</evidence>
<comment type="caution">
    <text evidence="5">The sequence shown here is derived from an EMBL/GenBank/DDBJ whole genome shotgun (WGS) entry which is preliminary data.</text>
</comment>
<evidence type="ECO:0000313" key="4">
    <source>
        <dbReference type="EMBL" id="HGL40779.1"/>
    </source>
</evidence>
<keyword evidence="2" id="KW-0067">ATP-binding</keyword>
<dbReference type="InterPro" id="IPR014774">
    <property type="entry name" value="KaiC-like_dom"/>
</dbReference>